<keyword evidence="2" id="KW-1185">Reference proteome</keyword>
<dbReference type="EMBL" id="JH651384">
    <property type="protein sequence ID" value="EIJ34539.1"/>
    <property type="molecule type" value="Genomic_DNA"/>
</dbReference>
<dbReference type="Proteomes" id="UP000005317">
    <property type="component" value="Unassembled WGS sequence"/>
</dbReference>
<protein>
    <recommendedName>
        <fullName evidence="3">DUF4332 domain-containing protein</fullName>
    </recommendedName>
</protein>
<evidence type="ECO:0008006" key="3">
    <source>
        <dbReference type="Google" id="ProtNLM"/>
    </source>
</evidence>
<evidence type="ECO:0000313" key="1">
    <source>
        <dbReference type="EMBL" id="EIJ34539.1"/>
    </source>
</evidence>
<organism evidence="1 2">
    <name type="scientific">Thiothrix nivea (strain ATCC 35100 / DSM 5205 / JP2)</name>
    <dbReference type="NCBI Taxonomy" id="870187"/>
    <lineage>
        <taxon>Bacteria</taxon>
        <taxon>Pseudomonadati</taxon>
        <taxon>Pseudomonadota</taxon>
        <taxon>Gammaproteobacteria</taxon>
        <taxon>Thiotrichales</taxon>
        <taxon>Thiotrichaceae</taxon>
        <taxon>Thiothrix</taxon>
    </lineage>
</organism>
<accession>A0A656HH62</accession>
<name>A0A656HH62_THINJ</name>
<sequence>MSDANHADDLTLIKGIGPVRQQWLLEHFNADSFQALAALNPLEVERLLSLEKAAPSLKEITRWIQEAGELASQVAGNGNGNCHECRSLATFIVDYLTYLDDGGERQFKTLVTQMDVETDSAVSEEWPSLKQHQPCEWMKQRLDAALLSQQIAPHDESPTATDHVQPEPGKLPANLRARILAYEMHWPTGSFQVQSPFSAEKQVTLEAGSHFGLDIRFSLQGLPEGLGQAVGYHAACHVIPVGKHSESACLQGNVLRQLEPGETAGVARMQALSLPAGHYEAWLSVTPDTAGSRPDLAQGPRLMVI</sequence>
<reference evidence="2" key="1">
    <citation type="journal article" date="2011" name="Stand. Genomic Sci.">
        <title>Genome sequence of the filamentous, gliding Thiothrix nivea neotype strain (JP2(T)).</title>
        <authorList>
            <person name="Lapidus A."/>
            <person name="Nolan M."/>
            <person name="Lucas S."/>
            <person name="Glavina Del Rio T."/>
            <person name="Tice H."/>
            <person name="Cheng J.F."/>
            <person name="Tapia R."/>
            <person name="Han C."/>
            <person name="Goodwin L."/>
            <person name="Pitluck S."/>
            <person name="Liolios K."/>
            <person name="Pagani I."/>
            <person name="Ivanova N."/>
            <person name="Huntemann M."/>
            <person name="Mavromatis K."/>
            <person name="Mikhailova N."/>
            <person name="Pati A."/>
            <person name="Chen A."/>
            <person name="Palaniappan K."/>
            <person name="Land M."/>
            <person name="Brambilla E.M."/>
            <person name="Rohde M."/>
            <person name="Abt B."/>
            <person name="Verbarg S."/>
            <person name="Goker M."/>
            <person name="Bristow J."/>
            <person name="Eisen J.A."/>
            <person name="Markowitz V."/>
            <person name="Hugenholtz P."/>
            <person name="Kyrpides N.C."/>
            <person name="Klenk H.P."/>
            <person name="Woyke T."/>
        </authorList>
    </citation>
    <scope>NUCLEOTIDE SEQUENCE [LARGE SCALE GENOMIC DNA]</scope>
    <source>
        <strain evidence="2">ATCC 35100 / DSM 5205 / JP2</strain>
    </source>
</reference>
<gene>
    <name evidence="1" type="ORF">Thini_1965</name>
</gene>
<proteinExistence type="predicted"/>
<dbReference type="RefSeq" id="WP_002708467.1">
    <property type="nucleotide sequence ID" value="NZ_JH651384.1"/>
</dbReference>
<dbReference type="AlphaFoldDB" id="A0A656HH62"/>
<evidence type="ECO:0000313" key="2">
    <source>
        <dbReference type="Proteomes" id="UP000005317"/>
    </source>
</evidence>